<evidence type="ECO:0000259" key="2">
    <source>
        <dbReference type="Pfam" id="PF06605"/>
    </source>
</evidence>
<dbReference type="GO" id="GO:0030198">
    <property type="term" value="P:extracellular matrix organization"/>
    <property type="evidence" value="ECO:0007669"/>
    <property type="project" value="TreeGrafter"/>
</dbReference>
<dbReference type="Gene3D" id="2.60.120.260">
    <property type="entry name" value="Galactose-binding domain-like"/>
    <property type="match status" value="1"/>
</dbReference>
<dbReference type="Pfam" id="PF06605">
    <property type="entry name" value="Prophage_tail"/>
    <property type="match status" value="1"/>
</dbReference>
<dbReference type="Gene3D" id="1.20.5.320">
    <property type="entry name" value="6-Phosphogluconate Dehydrogenase, domain 3"/>
    <property type="match status" value="1"/>
</dbReference>
<reference evidence="3 4" key="1">
    <citation type="submission" date="2019-05" db="EMBL/GenBank/DDBJ databases">
        <authorList>
            <consortium name="Pathogen Informatics"/>
        </authorList>
    </citation>
    <scope>NUCLEOTIDE SEQUENCE [LARGE SCALE GENOMIC DNA]</scope>
    <source>
        <strain evidence="3 4">NCTC10232</strain>
    </source>
</reference>
<gene>
    <name evidence="3" type="ORF">NCTC10232_00224</name>
</gene>
<protein>
    <submittedName>
        <fullName evidence="3">Putative antireceptor</fullName>
    </submittedName>
</protein>
<dbReference type="PANTHER" id="PTHR24023:SF1082">
    <property type="entry name" value="COLLAGEN TRIPLE HELIX REPEAT"/>
    <property type="match status" value="1"/>
</dbReference>
<feature type="region of interest" description="Disordered" evidence="1">
    <location>
        <begin position="297"/>
        <end position="340"/>
    </location>
</feature>
<feature type="domain" description="Tail spike" evidence="2">
    <location>
        <begin position="145"/>
        <end position="477"/>
    </location>
</feature>
<feature type="compositionally biased region" description="Polar residues" evidence="1">
    <location>
        <begin position="254"/>
        <end position="263"/>
    </location>
</feature>
<dbReference type="Proteomes" id="UP000388056">
    <property type="component" value="Unassembled WGS sequence"/>
</dbReference>
<dbReference type="InterPro" id="IPR050149">
    <property type="entry name" value="Collagen_superfamily"/>
</dbReference>
<name>A0A4V0E440_STROR</name>
<dbReference type="PANTHER" id="PTHR24023">
    <property type="entry name" value="COLLAGEN ALPHA"/>
    <property type="match status" value="1"/>
</dbReference>
<feature type="region of interest" description="Disordered" evidence="1">
    <location>
        <begin position="587"/>
        <end position="642"/>
    </location>
</feature>
<feature type="region of interest" description="Disordered" evidence="1">
    <location>
        <begin position="700"/>
        <end position="722"/>
    </location>
</feature>
<evidence type="ECO:0000256" key="1">
    <source>
        <dbReference type="SAM" id="MobiDB-lite"/>
    </source>
</evidence>
<dbReference type="InterPro" id="IPR010572">
    <property type="entry name" value="Tail_dom"/>
</dbReference>
<dbReference type="Pfam" id="PF01391">
    <property type="entry name" value="Collagen"/>
    <property type="match status" value="1"/>
</dbReference>
<evidence type="ECO:0000313" key="3">
    <source>
        <dbReference type="EMBL" id="VTT02442.1"/>
    </source>
</evidence>
<feature type="region of interest" description="Disordered" evidence="1">
    <location>
        <begin position="240"/>
        <end position="263"/>
    </location>
</feature>
<feature type="compositionally biased region" description="Polar residues" evidence="1">
    <location>
        <begin position="303"/>
        <end position="321"/>
    </location>
</feature>
<dbReference type="EMBL" id="CABEIU010000002">
    <property type="protein sequence ID" value="VTT02442.1"/>
    <property type="molecule type" value="Genomic_DNA"/>
</dbReference>
<proteinExistence type="predicted"/>
<organism evidence="3 4">
    <name type="scientific">Streptococcus oralis</name>
    <dbReference type="NCBI Taxonomy" id="1303"/>
    <lineage>
        <taxon>Bacteria</taxon>
        <taxon>Bacillati</taxon>
        <taxon>Bacillota</taxon>
        <taxon>Bacilli</taxon>
        <taxon>Lactobacillales</taxon>
        <taxon>Streptococcaceae</taxon>
        <taxon>Streptococcus</taxon>
    </lineage>
</organism>
<sequence length="1116" mass="124626">MLLTIHDATLQKVAFVDNSKQNTLNYYNDTWSRDMPTGASTFEFTVFKKAIQSDTASSKAYQHLNERGWVSFRHNGRTYLFNVMSVEENEQTIKCYCENLNLELINELVNPYKATRAMTFAEYCKEMALLNYAHLTIGINEISDQQRIIEWTTQETKLARLLNLAKQFNAEIEFDTQLKADSTLKNFTVNIYHEHDDTHQGVGRIRNDVVLKYGKNISSITRKVDKTGVFNTIRPTGKMPTVEVEESGERHLSSQRVKNADGSTTETIIRTASDGTKSKTIVHTKVTKLADKTRITTTTTTRSDGSIEQTVTTSKKGGPSNTEKRIIKPPKKKEKETEPEKEVLTIENLGDWSIKNERGELEFYQRGQQLYAPLSMQLYPSTFTSATAEDQWTRRDFDFDTDEPNELRRLAYLKLKQHCYPAITYEVDGFVDVEIGDTVQIYDDGFSPALIVKARVTEQKISFTNPASNKTTFANFKALESKLSDGIQAAFERLFEASKPYTIKLATDNGVVFKNGQGQTIVTPTLMRGNKVINSGWRWVVDGEIKATSSSYIVRASDINQKLVLTVSAWIDNKEVVSEQLTLINTSDGLQGQKGDTGPKGDPGPKGDRGEKGEKGDRGERGLQGLQGLQGAKGNQGIPGTKGADGRTQYTHIAYADTISGSGFSQTNADKVYIGVYVDFNSTDSVNPADYRWTRWRGSDGLNGKDGPQGIPGKPGADGRTPYFHRAWANSADGRDGFSTTDSSNKRYLGTLTDFTEADSQNPELYKWTALFDNVQVGGKNYIRNASFLSGENKWGKMSVNGLAYNFTHSASNKGKSGLHMFSENNTVIPRWKGIYQKVSLPQPADAPVTVSALFAKDGAPQEAHIGIHFIKDGVTARQSWLDIPVSQISDKYQRFSLSAKHDIPFDEIRVMLYVGYDKIVNLYVTDVQLEIGNVMTDFRLSDEDVQETINSKADQALTQEQLNALNEKAGIIQAELEAKASADTLDNWIKAYQDFVKSNETARVQAEKDLISASQRVSNIAKDLGELSDRWNFIDTYMSSSNEGLVIGKNDGSSSMMFNPNGRISMFSAGVEVMYISQGVIHIENGIFSKTIQIGRFREEQYHINPDMNVIRYVG</sequence>
<dbReference type="RefSeq" id="WP_143989150.1">
    <property type="nucleotide sequence ID" value="NZ_CABEIU010000002.1"/>
</dbReference>
<dbReference type="GO" id="GO:0030020">
    <property type="term" value="F:extracellular matrix structural constituent conferring tensile strength"/>
    <property type="evidence" value="ECO:0007669"/>
    <property type="project" value="TreeGrafter"/>
</dbReference>
<dbReference type="GO" id="GO:0005615">
    <property type="term" value="C:extracellular space"/>
    <property type="evidence" value="ECO:0007669"/>
    <property type="project" value="TreeGrafter"/>
</dbReference>
<feature type="compositionally biased region" description="Low complexity" evidence="1">
    <location>
        <begin position="623"/>
        <end position="636"/>
    </location>
</feature>
<keyword evidence="3" id="KW-0675">Receptor</keyword>
<accession>A0A4V0E440</accession>
<dbReference type="InterPro" id="IPR008160">
    <property type="entry name" value="Collagen"/>
</dbReference>
<feature type="compositionally biased region" description="Basic and acidic residues" evidence="1">
    <location>
        <begin position="597"/>
        <end position="621"/>
    </location>
</feature>
<evidence type="ECO:0000313" key="4">
    <source>
        <dbReference type="Proteomes" id="UP000388056"/>
    </source>
</evidence>
<dbReference type="GO" id="GO:0031012">
    <property type="term" value="C:extracellular matrix"/>
    <property type="evidence" value="ECO:0007669"/>
    <property type="project" value="TreeGrafter"/>
</dbReference>
<dbReference type="AlphaFoldDB" id="A0A4V0E440"/>